<dbReference type="PANTHER" id="PTHR43358">
    <property type="entry name" value="ALPHA/BETA-HYDROLASE"/>
    <property type="match status" value="1"/>
</dbReference>
<keyword evidence="2" id="KW-0472">Membrane</keyword>
<dbReference type="InterPro" id="IPR029058">
    <property type="entry name" value="AB_hydrolase_fold"/>
</dbReference>
<keyword evidence="2" id="KW-1133">Transmembrane helix</keyword>
<dbReference type="GO" id="GO:0003824">
    <property type="term" value="F:catalytic activity"/>
    <property type="evidence" value="ECO:0007669"/>
    <property type="project" value="UniProtKB-ARBA"/>
</dbReference>
<protein>
    <recommendedName>
        <fullName evidence="3">AB hydrolase-1 domain-containing protein</fullName>
    </recommendedName>
</protein>
<dbReference type="Pfam" id="PF12697">
    <property type="entry name" value="Abhydrolase_6"/>
    <property type="match status" value="1"/>
</dbReference>
<name>A0A543F356_9MICO</name>
<reference evidence="4 5" key="1">
    <citation type="submission" date="2019-06" db="EMBL/GenBank/DDBJ databases">
        <title>Sequencing the genomes of 1000 actinobacteria strains.</title>
        <authorList>
            <person name="Klenk H.-P."/>
        </authorList>
    </citation>
    <scope>NUCLEOTIDE SEQUENCE [LARGE SCALE GENOMIC DNA]</scope>
    <source>
        <strain evidence="4 5">DSM 105492</strain>
    </source>
</reference>
<dbReference type="AlphaFoldDB" id="A0A543F356"/>
<evidence type="ECO:0000313" key="5">
    <source>
        <dbReference type="Proteomes" id="UP000320235"/>
    </source>
</evidence>
<dbReference type="InterPro" id="IPR052920">
    <property type="entry name" value="DNA-binding_regulatory"/>
</dbReference>
<dbReference type="Gene3D" id="3.40.50.1820">
    <property type="entry name" value="alpha/beta hydrolase"/>
    <property type="match status" value="1"/>
</dbReference>
<organism evidence="4 5">
    <name type="scientific">Microbacterium kyungheense</name>
    <dbReference type="NCBI Taxonomy" id="1263636"/>
    <lineage>
        <taxon>Bacteria</taxon>
        <taxon>Bacillati</taxon>
        <taxon>Actinomycetota</taxon>
        <taxon>Actinomycetes</taxon>
        <taxon>Micrococcales</taxon>
        <taxon>Microbacteriaceae</taxon>
        <taxon>Microbacterium</taxon>
    </lineage>
</organism>
<dbReference type="Proteomes" id="UP000320235">
    <property type="component" value="Unassembled WGS sequence"/>
</dbReference>
<evidence type="ECO:0000256" key="2">
    <source>
        <dbReference type="SAM" id="Phobius"/>
    </source>
</evidence>
<gene>
    <name evidence="4" type="ORF">FB391_2325</name>
</gene>
<keyword evidence="2" id="KW-0812">Transmembrane</keyword>
<dbReference type="SUPFAM" id="SSF53474">
    <property type="entry name" value="alpha/beta-Hydrolases"/>
    <property type="match status" value="1"/>
</dbReference>
<accession>A0A543F356</accession>
<dbReference type="RefSeq" id="WP_141894508.1">
    <property type="nucleotide sequence ID" value="NZ_BAABLH010000005.1"/>
</dbReference>
<comment type="caution">
    <text evidence="4">The sequence shown here is derived from an EMBL/GenBank/DDBJ whole genome shotgun (WGS) entry which is preliminary data.</text>
</comment>
<evidence type="ECO:0000259" key="3">
    <source>
        <dbReference type="Pfam" id="PF12697"/>
    </source>
</evidence>
<proteinExistence type="predicted"/>
<evidence type="ECO:0000256" key="1">
    <source>
        <dbReference type="SAM" id="MobiDB-lite"/>
    </source>
</evidence>
<dbReference type="OrthoDB" id="8111537at2"/>
<dbReference type="PANTHER" id="PTHR43358:SF4">
    <property type="entry name" value="ALPHA_BETA HYDROLASE FOLD-1 DOMAIN-CONTAINING PROTEIN"/>
    <property type="match status" value="1"/>
</dbReference>
<feature type="region of interest" description="Disordered" evidence="1">
    <location>
        <begin position="1"/>
        <end position="28"/>
    </location>
</feature>
<sequence>MVVSRRAARDGATPTRSRLRASRPAPGPRSRAYVAGVKAALTVLSFGLAAAVGALAAGSVVMARKVVTPARRLPDTRILALDTAAQTITLSRTADTELPGRYGLFTTGTSDYVKLGSVLSEDAASVKRKLLTHVGSDARLEPDAAFSGWYFDRPEQLHLPFTPELIGSTVGPCPAWLFPAGDGETWVIQVHGRGTTRAECLRAVPVFHGLGITSLVVSYRNDGEAPRSRTGTYALGDTEWRDVDAAVGFARRRGARRIIVMGWSMGGAIALQLSLNSAHGDVIAGLILESPVVDWRVVLHFHARAERVPGAVSRFAISALQSEWAAPLARTGGAIDLDRLDVVARAAELRHPILILHSDDDGFVPSDASHGLALARPDLVELQVFEVARHTKLWNYDQERWSDSIRSWLERQGLTAG</sequence>
<evidence type="ECO:0000313" key="4">
    <source>
        <dbReference type="EMBL" id="TQM28266.1"/>
    </source>
</evidence>
<feature type="domain" description="AB hydrolase-1" evidence="3">
    <location>
        <begin position="190"/>
        <end position="396"/>
    </location>
</feature>
<dbReference type="EMBL" id="VFPE01000002">
    <property type="protein sequence ID" value="TQM28266.1"/>
    <property type="molecule type" value="Genomic_DNA"/>
</dbReference>
<dbReference type="InterPro" id="IPR000073">
    <property type="entry name" value="AB_hydrolase_1"/>
</dbReference>
<keyword evidence="5" id="KW-1185">Reference proteome</keyword>
<feature type="transmembrane region" description="Helical" evidence="2">
    <location>
        <begin position="39"/>
        <end position="63"/>
    </location>
</feature>